<name>A0ACD5TAH0_AVESA</name>
<organism evidence="1 2">
    <name type="scientific">Avena sativa</name>
    <name type="common">Oat</name>
    <dbReference type="NCBI Taxonomy" id="4498"/>
    <lineage>
        <taxon>Eukaryota</taxon>
        <taxon>Viridiplantae</taxon>
        <taxon>Streptophyta</taxon>
        <taxon>Embryophyta</taxon>
        <taxon>Tracheophyta</taxon>
        <taxon>Spermatophyta</taxon>
        <taxon>Magnoliopsida</taxon>
        <taxon>Liliopsida</taxon>
        <taxon>Poales</taxon>
        <taxon>Poaceae</taxon>
        <taxon>BOP clade</taxon>
        <taxon>Pooideae</taxon>
        <taxon>Poodae</taxon>
        <taxon>Poeae</taxon>
        <taxon>Poeae Chloroplast Group 1 (Aveneae type)</taxon>
        <taxon>Aveninae</taxon>
        <taxon>Avena</taxon>
    </lineage>
</organism>
<reference evidence="1" key="2">
    <citation type="submission" date="2025-09" db="UniProtKB">
        <authorList>
            <consortium name="EnsemblPlants"/>
        </authorList>
    </citation>
    <scope>IDENTIFICATION</scope>
</reference>
<reference evidence="1" key="1">
    <citation type="submission" date="2021-05" db="EMBL/GenBank/DDBJ databases">
        <authorList>
            <person name="Scholz U."/>
            <person name="Mascher M."/>
            <person name="Fiebig A."/>
        </authorList>
    </citation>
    <scope>NUCLEOTIDE SEQUENCE [LARGE SCALE GENOMIC DNA]</scope>
</reference>
<evidence type="ECO:0000313" key="2">
    <source>
        <dbReference type="Proteomes" id="UP001732700"/>
    </source>
</evidence>
<accession>A0ACD5TAH0</accession>
<protein>
    <submittedName>
        <fullName evidence="1">Uncharacterized protein</fullName>
    </submittedName>
</protein>
<sequence>MMEVLRVAGSPCRPRSARYAEKGYPNYAEEPDLCGPATPCRPRSARYAEKKRYRGDAETDVPAVSAAPCSPRSAPYTDKGNPIYAEPPDVRALSAPCRPRSARYAVKGYPDYAEPDVRAISAVPCSARSAPCIDKGNPIYAEPPDVCAPSAPCRPRSARYAVKGYPDYAEPDVRAISAVPCSARSAPCTDKGQPDDAKSDRPRGHEWGDGGVPVNKPVLYYERRTRRDAAKAPEAAVPMVSPFLQGEEVMAQDRRKRRTTVGVPVATDNTEVVPVDGGDDEHGGGEGGNKSWGLRVKETLRAFSSYYLHFVQEEQQREQAVRRELKASRALKRQANNQDEEGSEVKRPSKRPDLKL</sequence>
<proteinExistence type="predicted"/>
<dbReference type="Proteomes" id="UP001732700">
    <property type="component" value="Chromosome 1A"/>
</dbReference>
<keyword evidence="2" id="KW-1185">Reference proteome</keyword>
<dbReference type="EnsemblPlants" id="AVESA.00010b.r2.1AG0019750.1">
    <property type="protein sequence ID" value="AVESA.00010b.r2.1AG0019750.1.CDS"/>
    <property type="gene ID" value="AVESA.00010b.r2.1AG0019750"/>
</dbReference>
<evidence type="ECO:0000313" key="1">
    <source>
        <dbReference type="EnsemblPlants" id="AVESA.00010b.r2.1AG0019750.1.CDS"/>
    </source>
</evidence>